<keyword evidence="4 8" id="KW-0210">Decarboxylase</keyword>
<keyword evidence="10" id="KW-0472">Membrane</keyword>
<evidence type="ECO:0000256" key="4">
    <source>
        <dbReference type="ARBA" id="ARBA00022793"/>
    </source>
</evidence>
<proteinExistence type="inferred from homology"/>
<dbReference type="eggNOG" id="COG0407">
    <property type="taxonomic scope" value="Bacteria"/>
</dbReference>
<comment type="similarity">
    <text evidence="2 9">Belongs to the uroporphyrinogen decarboxylase family.</text>
</comment>
<comment type="catalytic activity">
    <reaction evidence="8">
        <text>uroporphyrinogen III + 4 H(+) = coproporphyrinogen III + 4 CO2</text>
        <dbReference type="Rhea" id="RHEA:19865"/>
        <dbReference type="ChEBI" id="CHEBI:15378"/>
        <dbReference type="ChEBI" id="CHEBI:16526"/>
        <dbReference type="ChEBI" id="CHEBI:57308"/>
        <dbReference type="ChEBI" id="CHEBI:57309"/>
        <dbReference type="EC" id="4.1.1.37"/>
    </reaction>
</comment>
<sequence length="328" mass="37885">MKQSELFLKTLKGEKAGYTPVWFMRQAGRFLKSYRRIREKYPLLEMFTNKELIVEITLLPKKLGVDALIIFSDILIPLKLFGAKIIYEDGKSPSVIMDKSNIQYHENLENLSFLFEAIGEVKRHKKDLALLGFAAAPFTLLCYVFGGVEFFKLRGLMYENPDGFKKLMDLTTKMTIDYLNMQLNSGCDAVQLFDSWAGLLDEKTYRELVLPFNQRIAKSIKPSIYFIKNSHHLNHLLNKMDFDGFSIDWRSDLVQVYTSTNRCVQGNLDNTVLFADEATIKTKTKEILKQTEKIPHIFNLGHGVLPQTDEEKIKMLVDFIHNETGRFS</sequence>
<evidence type="ECO:0000256" key="2">
    <source>
        <dbReference type="ARBA" id="ARBA00009935"/>
    </source>
</evidence>
<dbReference type="Pfam" id="PF01208">
    <property type="entry name" value="URO-D"/>
    <property type="match status" value="1"/>
</dbReference>
<evidence type="ECO:0000256" key="7">
    <source>
        <dbReference type="NCBIfam" id="TIGR01464"/>
    </source>
</evidence>
<dbReference type="RefSeq" id="WP_013682228.1">
    <property type="nucleotide sequence ID" value="NC_015318.1"/>
</dbReference>
<reference evidence="12 13" key="1">
    <citation type="journal article" date="2011" name="Stand. Genomic Sci.">
        <title>Complete genome sequence of the thermophilic sulfur-reducer Hippea maritima type strain (MH(2)).</title>
        <authorList>
            <person name="Huntemann M."/>
            <person name="Lu M."/>
            <person name="Nolan M."/>
            <person name="Lapidus A."/>
            <person name="Lucas S."/>
            <person name="Hammon N."/>
            <person name="Deshpande S."/>
            <person name="Cheng J.F."/>
            <person name="Tapia R."/>
            <person name="Han C."/>
            <person name="Goodwin L."/>
            <person name="Pitluck S."/>
            <person name="Liolios K."/>
            <person name="Pagani I."/>
            <person name="Ivanova N."/>
            <person name="Ovchinikova G."/>
            <person name="Pati A."/>
            <person name="Chen A."/>
            <person name="Palaniappan K."/>
            <person name="Land M."/>
            <person name="Hauser L."/>
            <person name="Jeffries C.D."/>
            <person name="Detter J.C."/>
            <person name="Brambilla E.M."/>
            <person name="Rohde M."/>
            <person name="Spring S."/>
            <person name="Goker M."/>
            <person name="Woyke T."/>
            <person name="Bristow J."/>
            <person name="Eisen J.A."/>
            <person name="Markowitz V."/>
            <person name="Hugenholtz P."/>
            <person name="Kyrpides N.C."/>
            <person name="Klenk H.P."/>
            <person name="Mavromatis K."/>
        </authorList>
    </citation>
    <scope>NUCLEOTIDE SEQUENCE [LARGE SCALE GENOMIC DNA]</scope>
    <source>
        <strain evidence="13">ATCC 700847 / DSM 10411 / MH2</strain>
    </source>
</reference>
<dbReference type="PROSITE" id="PS00906">
    <property type="entry name" value="UROD_1"/>
    <property type="match status" value="1"/>
</dbReference>
<dbReference type="GO" id="GO:0006782">
    <property type="term" value="P:protoporphyrinogen IX biosynthetic process"/>
    <property type="evidence" value="ECO:0007669"/>
    <property type="project" value="UniProtKB-UniPathway"/>
</dbReference>
<evidence type="ECO:0000256" key="8">
    <source>
        <dbReference type="RuleBase" id="RU000554"/>
    </source>
</evidence>
<dbReference type="PANTHER" id="PTHR21091">
    <property type="entry name" value="METHYLTETRAHYDROFOLATE:HOMOCYSTEINE METHYLTRANSFERASE RELATED"/>
    <property type="match status" value="1"/>
</dbReference>
<evidence type="ECO:0000313" key="13">
    <source>
        <dbReference type="Proteomes" id="UP000008139"/>
    </source>
</evidence>
<dbReference type="InterPro" id="IPR006361">
    <property type="entry name" value="Uroporphyrinogen_deCO2ase_HemE"/>
</dbReference>
<dbReference type="EMBL" id="CP002606">
    <property type="protein sequence ID" value="AEA34191.1"/>
    <property type="molecule type" value="Genomic_DNA"/>
</dbReference>
<dbReference type="KEGG" id="hmr:Hipma_1229"/>
<dbReference type="FunCoup" id="F2LX07">
    <property type="interactions" value="416"/>
</dbReference>
<evidence type="ECO:0000256" key="1">
    <source>
        <dbReference type="ARBA" id="ARBA00004804"/>
    </source>
</evidence>
<organism evidence="12 13">
    <name type="scientific">Hippea maritima (strain ATCC 700847 / DSM 10411 / MH2)</name>
    <dbReference type="NCBI Taxonomy" id="760142"/>
    <lineage>
        <taxon>Bacteria</taxon>
        <taxon>Pseudomonadati</taxon>
        <taxon>Campylobacterota</taxon>
        <taxon>Desulfurellia</taxon>
        <taxon>Desulfurellales</taxon>
        <taxon>Hippeaceae</taxon>
        <taxon>Hippea</taxon>
    </lineage>
</organism>
<dbReference type="OrthoDB" id="9806656at2"/>
<accession>F2LX07</accession>
<dbReference type="GO" id="GO:0005829">
    <property type="term" value="C:cytosol"/>
    <property type="evidence" value="ECO:0007669"/>
    <property type="project" value="TreeGrafter"/>
</dbReference>
<evidence type="ECO:0000256" key="10">
    <source>
        <dbReference type="SAM" id="Phobius"/>
    </source>
</evidence>
<keyword evidence="10" id="KW-0812">Transmembrane</keyword>
<dbReference type="UniPathway" id="UPA00251">
    <property type="reaction ID" value="UER00321"/>
</dbReference>
<dbReference type="GO" id="GO:0004853">
    <property type="term" value="F:uroporphyrinogen decarboxylase activity"/>
    <property type="evidence" value="ECO:0007669"/>
    <property type="project" value="UniProtKB-UniRule"/>
</dbReference>
<evidence type="ECO:0000256" key="3">
    <source>
        <dbReference type="ARBA" id="ARBA00012288"/>
    </source>
</evidence>
<evidence type="ECO:0000256" key="5">
    <source>
        <dbReference type="ARBA" id="ARBA00023239"/>
    </source>
</evidence>
<dbReference type="NCBIfam" id="TIGR01464">
    <property type="entry name" value="hemE"/>
    <property type="match status" value="1"/>
</dbReference>
<evidence type="ECO:0000256" key="9">
    <source>
        <dbReference type="RuleBase" id="RU004169"/>
    </source>
</evidence>
<evidence type="ECO:0000256" key="6">
    <source>
        <dbReference type="ARBA" id="ARBA00023244"/>
    </source>
</evidence>
<keyword evidence="10" id="KW-1133">Transmembrane helix</keyword>
<keyword evidence="6 8" id="KW-0627">Porphyrin biosynthesis</keyword>
<name>F2LX07_HIPMA</name>
<dbReference type="Gene3D" id="3.20.20.210">
    <property type="match status" value="1"/>
</dbReference>
<evidence type="ECO:0000259" key="11">
    <source>
        <dbReference type="PROSITE" id="PS00906"/>
    </source>
</evidence>
<evidence type="ECO:0000313" key="12">
    <source>
        <dbReference type="EMBL" id="AEA34191.1"/>
    </source>
</evidence>
<dbReference type="AlphaFoldDB" id="F2LX07"/>
<dbReference type="InterPro" id="IPR038071">
    <property type="entry name" value="UROD/MetE-like_sf"/>
</dbReference>
<dbReference type="HOGENOM" id="CLU_040933_0_1_7"/>
<dbReference type="Proteomes" id="UP000008139">
    <property type="component" value="Chromosome"/>
</dbReference>
<dbReference type="InterPro" id="IPR000257">
    <property type="entry name" value="Uroporphyrinogen_deCOase"/>
</dbReference>
<dbReference type="STRING" id="760142.Hipma_1229"/>
<comment type="pathway">
    <text evidence="1 8">Porphyrin-containing compound metabolism; protoporphyrin-IX biosynthesis; coproporphyrinogen-III from 5-aminolevulinate: step 4/4.</text>
</comment>
<dbReference type="SUPFAM" id="SSF51726">
    <property type="entry name" value="UROD/MetE-like"/>
    <property type="match status" value="1"/>
</dbReference>
<feature type="domain" description="Uroporphyrinogen decarboxylase (URO-D)" evidence="11">
    <location>
        <begin position="20"/>
        <end position="29"/>
    </location>
</feature>
<dbReference type="InParanoid" id="F2LX07"/>
<dbReference type="PANTHER" id="PTHR21091:SF169">
    <property type="entry name" value="UROPORPHYRINOGEN DECARBOXYLASE"/>
    <property type="match status" value="1"/>
</dbReference>
<keyword evidence="13" id="KW-1185">Reference proteome</keyword>
<keyword evidence="5 8" id="KW-0456">Lyase</keyword>
<reference evidence="13" key="2">
    <citation type="submission" date="2011-03" db="EMBL/GenBank/DDBJ databases">
        <title>The complete genome of Hippea maritima DSM 10411.</title>
        <authorList>
            <consortium name="US DOE Joint Genome Institute (JGI-PGF)"/>
            <person name="Lucas S."/>
            <person name="Copeland A."/>
            <person name="Lapidus A."/>
            <person name="Bruce D."/>
            <person name="Goodwin L."/>
            <person name="Pitluck S."/>
            <person name="Peters L."/>
            <person name="Kyrpides N."/>
            <person name="Mavromatis K."/>
            <person name="Pagani I."/>
            <person name="Ivanova N."/>
            <person name="Mikhailova N."/>
            <person name="Lu M."/>
            <person name="Detter J.C."/>
            <person name="Tapia R."/>
            <person name="Han C."/>
            <person name="Land M."/>
            <person name="Hauser L."/>
            <person name="Markowitz V."/>
            <person name="Cheng J.-F."/>
            <person name="Hugenholtz P."/>
            <person name="Woyke T."/>
            <person name="Wu D."/>
            <person name="Spring S."/>
            <person name="Schroeder M."/>
            <person name="Brambilla E."/>
            <person name="Klenk H.-P."/>
            <person name="Eisen J.A."/>
        </authorList>
    </citation>
    <scope>NUCLEOTIDE SEQUENCE [LARGE SCALE GENOMIC DNA]</scope>
    <source>
        <strain evidence="13">ATCC 700847 / DSM 10411 / MH2</strain>
    </source>
</reference>
<protein>
    <recommendedName>
        <fullName evidence="3 7">Uroporphyrinogen decarboxylase</fullName>
        <ecNumber evidence="3 7">4.1.1.37</ecNumber>
    </recommendedName>
</protein>
<dbReference type="EC" id="4.1.1.37" evidence="3 7"/>
<gene>
    <name evidence="12" type="ordered locus">Hipma_1229</name>
</gene>
<feature type="transmembrane region" description="Helical" evidence="10">
    <location>
        <begin position="128"/>
        <end position="148"/>
    </location>
</feature>